<gene>
    <name evidence="4" type="ORF">P6U19_25335</name>
</gene>
<proteinExistence type="predicted"/>
<evidence type="ECO:0000256" key="2">
    <source>
        <dbReference type="PROSITE-ProRule" id="PRU01248"/>
    </source>
</evidence>
<comment type="caution">
    <text evidence="4">The sequence shown here is derived from an EMBL/GenBank/DDBJ whole genome shotgun (WGS) entry which is preliminary data.</text>
</comment>
<name>A0AAJ1NF44_9BACI</name>
<dbReference type="InterPro" id="IPR044068">
    <property type="entry name" value="CB"/>
</dbReference>
<sequence length="95" mass="11231">MNYIDSFQCYLQEEGKRHRTIQEYVASIVALEKWVVESTGENFNPDFLTSRVLHEWLSFVQTVEKLAPATINKRGVAIKVYWSYLVQTPRWLIHL</sequence>
<protein>
    <submittedName>
        <fullName evidence="4">Phage integrase N-terminal SAM-like domain-containing protein</fullName>
    </submittedName>
</protein>
<keyword evidence="1 2" id="KW-0238">DNA-binding</keyword>
<accession>A0AAJ1NF44</accession>
<organism evidence="4 5">
    <name type="scientific">Bacillus paranthracis</name>
    <dbReference type="NCBI Taxonomy" id="2026186"/>
    <lineage>
        <taxon>Bacteria</taxon>
        <taxon>Bacillati</taxon>
        <taxon>Bacillota</taxon>
        <taxon>Bacilli</taxon>
        <taxon>Bacillales</taxon>
        <taxon>Bacillaceae</taxon>
        <taxon>Bacillus</taxon>
        <taxon>Bacillus cereus group</taxon>
    </lineage>
</organism>
<evidence type="ECO:0000313" key="5">
    <source>
        <dbReference type="Proteomes" id="UP001216801"/>
    </source>
</evidence>
<dbReference type="InterPro" id="IPR004107">
    <property type="entry name" value="Integrase_SAM-like_N"/>
</dbReference>
<dbReference type="GO" id="GO:0015074">
    <property type="term" value="P:DNA integration"/>
    <property type="evidence" value="ECO:0007669"/>
    <property type="project" value="InterPro"/>
</dbReference>
<dbReference type="EMBL" id="JARPRR010000030">
    <property type="protein sequence ID" value="MDG0955890.1"/>
    <property type="molecule type" value="Genomic_DNA"/>
</dbReference>
<evidence type="ECO:0000313" key="4">
    <source>
        <dbReference type="EMBL" id="MDG0955890.1"/>
    </source>
</evidence>
<dbReference type="InterPro" id="IPR010998">
    <property type="entry name" value="Integrase_recombinase_N"/>
</dbReference>
<dbReference type="GO" id="GO:0003677">
    <property type="term" value="F:DNA binding"/>
    <property type="evidence" value="ECO:0007669"/>
    <property type="project" value="UniProtKB-UniRule"/>
</dbReference>
<dbReference type="Pfam" id="PF13495">
    <property type="entry name" value="Phage_int_SAM_4"/>
    <property type="match status" value="1"/>
</dbReference>
<feature type="domain" description="Core-binding (CB)" evidence="3">
    <location>
        <begin position="1"/>
        <end position="86"/>
    </location>
</feature>
<dbReference type="AlphaFoldDB" id="A0AAJ1NF44"/>
<reference evidence="4" key="1">
    <citation type="submission" date="2023-03" db="EMBL/GenBank/DDBJ databases">
        <title>Genetic diversity of Bacillus cereus sensu lato isolates from Slovenia.</title>
        <authorList>
            <person name="Abdelli M."/>
        </authorList>
    </citation>
    <scope>NUCLEOTIDE SEQUENCE</scope>
    <source>
        <strain evidence="4">SIBC39</strain>
    </source>
</reference>
<dbReference type="PROSITE" id="PS51900">
    <property type="entry name" value="CB"/>
    <property type="match status" value="1"/>
</dbReference>
<dbReference type="Proteomes" id="UP001216801">
    <property type="component" value="Unassembled WGS sequence"/>
</dbReference>
<evidence type="ECO:0000256" key="1">
    <source>
        <dbReference type="ARBA" id="ARBA00023125"/>
    </source>
</evidence>
<evidence type="ECO:0000259" key="3">
    <source>
        <dbReference type="PROSITE" id="PS51900"/>
    </source>
</evidence>
<dbReference type="RefSeq" id="WP_277617129.1">
    <property type="nucleotide sequence ID" value="NZ_JARPRP010000031.1"/>
</dbReference>
<dbReference type="Gene3D" id="1.10.150.130">
    <property type="match status" value="1"/>
</dbReference>